<name>A0A8E2VIU5_9RHOB</name>
<dbReference type="EMBL" id="QAYC01000008">
    <property type="protein sequence ID" value="PTW48339.1"/>
    <property type="molecule type" value="Genomic_DNA"/>
</dbReference>
<dbReference type="AlphaFoldDB" id="A0A8E2VIU5"/>
<evidence type="ECO:0000313" key="2">
    <source>
        <dbReference type="EMBL" id="PTW48339.1"/>
    </source>
</evidence>
<feature type="region of interest" description="Disordered" evidence="1">
    <location>
        <begin position="1"/>
        <end position="22"/>
    </location>
</feature>
<reference evidence="2 3" key="1">
    <citation type="submission" date="2018-04" db="EMBL/GenBank/DDBJ databases">
        <title>Genomic Encyclopedia of Archaeal and Bacterial Type Strains, Phase II (KMG-II): from individual species to whole genera.</title>
        <authorList>
            <person name="Goeker M."/>
        </authorList>
    </citation>
    <scope>NUCLEOTIDE SEQUENCE [LARGE SCALE GENOMIC DNA]</scope>
    <source>
        <strain evidence="2 3">DSM 19783</strain>
    </source>
</reference>
<accession>A0A8E2VIU5</accession>
<gene>
    <name evidence="2" type="ORF">C8N38_10891</name>
</gene>
<feature type="compositionally biased region" description="Pro residues" evidence="1">
    <location>
        <begin position="1"/>
        <end position="12"/>
    </location>
</feature>
<evidence type="ECO:0000313" key="3">
    <source>
        <dbReference type="Proteomes" id="UP000244037"/>
    </source>
</evidence>
<comment type="caution">
    <text evidence="2">The sequence shown here is derived from an EMBL/GenBank/DDBJ whole genome shotgun (WGS) entry which is preliminary data.</text>
</comment>
<keyword evidence="3" id="KW-1185">Reference proteome</keyword>
<sequence>MRPVRSPAPPPQLSTRDRRVGPHRAVECTAVGQPQQLGNPDALGIGARVQHRGRGGPPTDSVDEVPDGQQAGRRFQPCLQRGGRGREVGIGHVDRVDIGAEIGHVGQGQGVRVFAQRPAPAVPERGDVRKRVGPRRNDQLRLVVQILDRQANVRGRDAEPARGLGRPVNDDFGLHLVCGRADDPFRHDDAARRRIIAFALGRDCAAGRQAHPPPDAVAIGQIRGVPGDCDRRPPVPPQRILQGNARNLQPRDRLGRGRRRGWRHRGRRQDGFRRNDPVVRVPFKQRHGRAASAQVLGQPGDFEHLGGVAVFGRGPGDAIHRVQQRGRPLQRAAVADEPAIVLDQGVHQALHLVDIGHGRVLQIGQLALPAILGLVFRNDPRGRVLGAVEAGGLRILGPRAIERLGHARERRLGPLPADKPVVISDEQHRQRGSAHPHQQLAGRFGHIGGRALEQLLHHVFGLAVDCRAVPAAVHRDARSVIGIGGVHRRKPVGERQSPDGIIAAPDIACAKRDPARDVVGLRDQASLGAHVDR</sequence>
<dbReference type="Proteomes" id="UP000244037">
    <property type="component" value="Unassembled WGS sequence"/>
</dbReference>
<evidence type="ECO:0000256" key="1">
    <source>
        <dbReference type="SAM" id="MobiDB-lite"/>
    </source>
</evidence>
<feature type="region of interest" description="Disordered" evidence="1">
    <location>
        <begin position="50"/>
        <end position="69"/>
    </location>
</feature>
<organism evidence="2 3">
    <name type="scientific">Rhodovulum kholense</name>
    <dbReference type="NCBI Taxonomy" id="453584"/>
    <lineage>
        <taxon>Bacteria</taxon>
        <taxon>Pseudomonadati</taxon>
        <taxon>Pseudomonadota</taxon>
        <taxon>Alphaproteobacteria</taxon>
        <taxon>Rhodobacterales</taxon>
        <taxon>Paracoccaceae</taxon>
        <taxon>Rhodovulum</taxon>
    </lineage>
</organism>
<protein>
    <submittedName>
        <fullName evidence="2">Uncharacterized protein</fullName>
    </submittedName>
</protein>
<feature type="region of interest" description="Disordered" evidence="1">
    <location>
        <begin position="250"/>
        <end position="270"/>
    </location>
</feature>
<proteinExistence type="predicted"/>
<feature type="compositionally biased region" description="Basic residues" evidence="1">
    <location>
        <begin position="256"/>
        <end position="267"/>
    </location>
</feature>